<comment type="caution">
    <text evidence="1">The sequence shown here is derived from an EMBL/GenBank/DDBJ whole genome shotgun (WGS) entry which is preliminary data.</text>
</comment>
<evidence type="ECO:0008006" key="3">
    <source>
        <dbReference type="Google" id="ProtNLM"/>
    </source>
</evidence>
<gene>
    <name evidence="1" type="ORF">AB4566_20190</name>
</gene>
<dbReference type="Proteomes" id="UP001570417">
    <property type="component" value="Unassembled WGS sequence"/>
</dbReference>
<reference evidence="1 2" key="1">
    <citation type="journal article" date="2024" name="ISME J.">
        <title>Tailless and filamentous prophages are predominant in marine Vibrio.</title>
        <authorList>
            <person name="Steensen K."/>
            <person name="Seneca J."/>
            <person name="Bartlau N."/>
            <person name="Yu X.A."/>
            <person name="Hussain F.A."/>
            <person name="Polz M.F."/>
        </authorList>
    </citation>
    <scope>NUCLEOTIDE SEQUENCE [LARGE SCALE GENOMIC DNA]</scope>
    <source>
        <strain evidence="1 2">10N.222.51.A1</strain>
    </source>
</reference>
<evidence type="ECO:0000313" key="1">
    <source>
        <dbReference type="EMBL" id="MFA0570587.1"/>
    </source>
</evidence>
<dbReference type="RefSeq" id="WP_372268155.1">
    <property type="nucleotide sequence ID" value="NZ_JBFRUW010000095.1"/>
</dbReference>
<evidence type="ECO:0000313" key="2">
    <source>
        <dbReference type="Proteomes" id="UP001570417"/>
    </source>
</evidence>
<organism evidence="1 2">
    <name type="scientific">Vibrio gallaecicus</name>
    <dbReference type="NCBI Taxonomy" id="552386"/>
    <lineage>
        <taxon>Bacteria</taxon>
        <taxon>Pseudomonadati</taxon>
        <taxon>Pseudomonadota</taxon>
        <taxon>Gammaproteobacteria</taxon>
        <taxon>Vibrionales</taxon>
        <taxon>Vibrionaceae</taxon>
        <taxon>Vibrio</taxon>
    </lineage>
</organism>
<sequence length="141" mass="15688">MTVNIKSIGKSVGDKYLCHLEYQRNLLTCLIDVNASLSANILSENLQVEFDFEEVLDAKIIADLPDSKTGIKQGDGLLIHQVFGHVHNVVHISEDSTIYDVYLRNGPEFLCVSSEDWAIEPKVDDAIHIKTSGLCIYPSNI</sequence>
<keyword evidence="2" id="KW-1185">Reference proteome</keyword>
<proteinExistence type="predicted"/>
<accession>A0ABV4NGK6</accession>
<dbReference type="EMBL" id="JBFRUW010000095">
    <property type="protein sequence ID" value="MFA0570587.1"/>
    <property type="molecule type" value="Genomic_DNA"/>
</dbReference>
<protein>
    <recommendedName>
        <fullName evidence="3">Transport-associated OB type 2 domain-containing protein</fullName>
    </recommendedName>
</protein>
<name>A0ABV4NGK6_9VIBR</name>